<evidence type="ECO:0000256" key="7">
    <source>
        <dbReference type="ARBA" id="ARBA00022777"/>
    </source>
</evidence>
<sequence length="619" mass="69976">MFGKLEGYNGCEKSDCIMTDFGWLSEWTGNIYKMSKTGKHPKTIFRQFLVFSLLISLVPIILASTILFKNLENTAEKELNASYRQIGLQYINNIKDKFTRLETGILVVSKNTIISEQLLSKSDSPYIKGESVSEEIFKSLLLEGRNEINNCMVYTKVKGGDIYGRSASTWNVAKKEGWYGYYKNTPGKWFIHPSLTNKNLQINIASIVYEIYNLDTKSLVQNNIGAVKLDVNLNRMFRLTSRDRESNSFDVILSDNKGNILYSETAMDKEIQKKILSNGSLNESESFTIDDYVIYNFKLNNLGLNVLLAFGNKELISKKSQIINIFFPVLFVLICIVVMVSGLFAKRFSKRVNLLVDKFKSAETGDLSVKKAISGDDEISILDEHFSHMLVKLDKLIKTNYVQELDRKKLELKNLQLQINPHFLYNTLETISSIAAVNKVFIIGDISGKLGEIFRYSLGKNYGDFVSLNDELKHIENYIFIQKVRYGDKLEVFYDIENGVENCLIPRFILQPIIENSILHGIAPKATGGTIEINVSLEESKLVIRIEDDGIGMDSDYAELINAAINSPMTDNEDSTGVGMRNVNQRIKFIYGNEYGLKLKSSVNVGSSCIISFPAGKIE</sequence>
<feature type="transmembrane region" description="Helical" evidence="12">
    <location>
        <begin position="325"/>
        <end position="345"/>
    </location>
</feature>
<dbReference type="AlphaFoldDB" id="V2ZC47"/>
<keyword evidence="7 15" id="KW-0418">Kinase</keyword>
<evidence type="ECO:0000256" key="4">
    <source>
        <dbReference type="ARBA" id="ARBA00022679"/>
    </source>
</evidence>
<dbReference type="GO" id="GO:0005886">
    <property type="term" value="C:plasma membrane"/>
    <property type="evidence" value="ECO:0007669"/>
    <property type="project" value="UniProtKB-SubCell"/>
</dbReference>
<dbReference type="Gene3D" id="6.10.340.10">
    <property type="match status" value="1"/>
</dbReference>
<keyword evidence="8" id="KW-0067">ATP-binding</keyword>
<dbReference type="OrthoDB" id="138378at2"/>
<feature type="domain" description="Histidine kinase/HSP90-like ATPase" evidence="13">
    <location>
        <begin position="509"/>
        <end position="615"/>
    </location>
</feature>
<dbReference type="SUPFAM" id="SSF55874">
    <property type="entry name" value="ATPase domain of HSP90 chaperone/DNA topoisomerase II/histidine kinase"/>
    <property type="match status" value="1"/>
</dbReference>
<dbReference type="eggNOG" id="COG2972">
    <property type="taxonomic scope" value="Bacteria"/>
</dbReference>
<evidence type="ECO:0000256" key="11">
    <source>
        <dbReference type="ARBA" id="ARBA00023136"/>
    </source>
</evidence>
<organism evidence="15 16">
    <name type="scientific">Catonella morbi ATCC 51271</name>
    <dbReference type="NCBI Taxonomy" id="592026"/>
    <lineage>
        <taxon>Bacteria</taxon>
        <taxon>Bacillati</taxon>
        <taxon>Bacillota</taxon>
        <taxon>Clostridia</taxon>
        <taxon>Lachnospirales</taxon>
        <taxon>Lachnospiraceae</taxon>
        <taxon>Catonella</taxon>
    </lineage>
</organism>
<proteinExistence type="predicted"/>
<dbReference type="EMBL" id="ACIL03000003">
    <property type="protein sequence ID" value="ESL04505.1"/>
    <property type="molecule type" value="Genomic_DNA"/>
</dbReference>
<feature type="transmembrane region" description="Helical" evidence="12">
    <location>
        <begin position="48"/>
        <end position="68"/>
    </location>
</feature>
<dbReference type="HOGENOM" id="CLU_020473_6_1_9"/>
<keyword evidence="4" id="KW-0808">Transferase</keyword>
<keyword evidence="11 12" id="KW-0472">Membrane</keyword>
<evidence type="ECO:0000256" key="8">
    <source>
        <dbReference type="ARBA" id="ARBA00022840"/>
    </source>
</evidence>
<feature type="domain" description="Signal transduction histidine kinase internal region" evidence="14">
    <location>
        <begin position="411"/>
        <end position="490"/>
    </location>
</feature>
<evidence type="ECO:0000256" key="6">
    <source>
        <dbReference type="ARBA" id="ARBA00022741"/>
    </source>
</evidence>
<dbReference type="InterPro" id="IPR036890">
    <property type="entry name" value="HATPase_C_sf"/>
</dbReference>
<protein>
    <submittedName>
        <fullName evidence="15">ATPase/histidine kinase/DNA gyrase B/HSP90 domain protein</fullName>
    </submittedName>
</protein>
<keyword evidence="5 12" id="KW-0812">Transmembrane</keyword>
<dbReference type="Gene3D" id="3.30.565.10">
    <property type="entry name" value="Histidine kinase-like ATPase, C-terminal domain"/>
    <property type="match status" value="1"/>
</dbReference>
<keyword evidence="16" id="KW-1185">Reference proteome</keyword>
<dbReference type="Pfam" id="PF06580">
    <property type="entry name" value="His_kinase"/>
    <property type="match status" value="1"/>
</dbReference>
<keyword evidence="9 12" id="KW-1133">Transmembrane helix</keyword>
<evidence type="ECO:0000256" key="9">
    <source>
        <dbReference type="ARBA" id="ARBA00022989"/>
    </source>
</evidence>
<keyword evidence="10" id="KW-0902">Two-component regulatory system</keyword>
<evidence type="ECO:0000256" key="10">
    <source>
        <dbReference type="ARBA" id="ARBA00023012"/>
    </source>
</evidence>
<dbReference type="GO" id="GO:0000155">
    <property type="term" value="F:phosphorelay sensor kinase activity"/>
    <property type="evidence" value="ECO:0007669"/>
    <property type="project" value="InterPro"/>
</dbReference>
<evidence type="ECO:0000256" key="2">
    <source>
        <dbReference type="ARBA" id="ARBA00022475"/>
    </source>
</evidence>
<comment type="subcellular location">
    <subcellularLocation>
        <location evidence="1">Cell membrane</location>
        <topology evidence="1">Multi-pass membrane protein</topology>
    </subcellularLocation>
</comment>
<evidence type="ECO:0000313" key="16">
    <source>
        <dbReference type="Proteomes" id="UP000018227"/>
    </source>
</evidence>
<dbReference type="Pfam" id="PF02518">
    <property type="entry name" value="HATPase_c"/>
    <property type="match status" value="1"/>
</dbReference>
<dbReference type="GO" id="GO:0005524">
    <property type="term" value="F:ATP binding"/>
    <property type="evidence" value="ECO:0007669"/>
    <property type="project" value="UniProtKB-KW"/>
</dbReference>
<evidence type="ECO:0000256" key="12">
    <source>
        <dbReference type="SAM" id="Phobius"/>
    </source>
</evidence>
<evidence type="ECO:0000313" key="15">
    <source>
        <dbReference type="EMBL" id="ESL04505.1"/>
    </source>
</evidence>
<comment type="caution">
    <text evidence="15">The sequence shown here is derived from an EMBL/GenBank/DDBJ whole genome shotgun (WGS) entry which is preliminary data.</text>
</comment>
<reference evidence="15 16" key="1">
    <citation type="submission" date="2013-06" db="EMBL/GenBank/DDBJ databases">
        <authorList>
            <person name="Weinstock G."/>
            <person name="Sodergren E."/>
            <person name="Clifton S."/>
            <person name="Fulton L."/>
            <person name="Fulton B."/>
            <person name="Courtney L."/>
            <person name="Fronick C."/>
            <person name="Harrison M."/>
            <person name="Strong C."/>
            <person name="Farmer C."/>
            <person name="Delahaunty K."/>
            <person name="Markovic C."/>
            <person name="Hall O."/>
            <person name="Minx P."/>
            <person name="Tomlinson C."/>
            <person name="Mitreva M."/>
            <person name="Nelson J."/>
            <person name="Hou S."/>
            <person name="Wollam A."/>
            <person name="Pepin K.H."/>
            <person name="Johnson M."/>
            <person name="Bhonagiri V."/>
            <person name="Nash W.E."/>
            <person name="Warren W."/>
            <person name="Chinwalla A."/>
            <person name="Mardis E.R."/>
            <person name="Wilson R.K."/>
        </authorList>
    </citation>
    <scope>NUCLEOTIDE SEQUENCE [LARGE SCALE GENOMIC DNA]</scope>
    <source>
        <strain evidence="15 16">ATCC 51271</strain>
    </source>
</reference>
<dbReference type="PANTHER" id="PTHR34220">
    <property type="entry name" value="SENSOR HISTIDINE KINASE YPDA"/>
    <property type="match status" value="1"/>
</dbReference>
<dbReference type="STRING" id="592026.GCWU0000282_000219"/>
<evidence type="ECO:0000256" key="5">
    <source>
        <dbReference type="ARBA" id="ARBA00022692"/>
    </source>
</evidence>
<dbReference type="InterPro" id="IPR050640">
    <property type="entry name" value="Bact_2-comp_sensor_kinase"/>
</dbReference>
<dbReference type="Proteomes" id="UP000018227">
    <property type="component" value="Unassembled WGS sequence"/>
</dbReference>
<keyword evidence="3" id="KW-0597">Phosphoprotein</keyword>
<dbReference type="PANTHER" id="PTHR34220:SF11">
    <property type="entry name" value="SENSOR PROTEIN KINASE HPTS"/>
    <property type="match status" value="1"/>
</dbReference>
<keyword evidence="2" id="KW-1003">Cell membrane</keyword>
<keyword evidence="6" id="KW-0547">Nucleotide-binding</keyword>
<dbReference type="InterPro" id="IPR003594">
    <property type="entry name" value="HATPase_dom"/>
</dbReference>
<evidence type="ECO:0000259" key="13">
    <source>
        <dbReference type="Pfam" id="PF02518"/>
    </source>
</evidence>
<accession>V2ZC47</accession>
<dbReference type="InterPro" id="IPR010559">
    <property type="entry name" value="Sig_transdc_His_kin_internal"/>
</dbReference>
<evidence type="ECO:0000256" key="3">
    <source>
        <dbReference type="ARBA" id="ARBA00022553"/>
    </source>
</evidence>
<name>V2ZC47_9FIRM</name>
<gene>
    <name evidence="15" type="ORF">GCWU0000282_000219</name>
</gene>
<evidence type="ECO:0000256" key="1">
    <source>
        <dbReference type="ARBA" id="ARBA00004651"/>
    </source>
</evidence>
<evidence type="ECO:0000259" key="14">
    <source>
        <dbReference type="Pfam" id="PF06580"/>
    </source>
</evidence>